<evidence type="ECO:0000313" key="2">
    <source>
        <dbReference type="EMBL" id="MBB6129459.1"/>
    </source>
</evidence>
<name>A0A841JE77_9SPHI</name>
<dbReference type="Pfam" id="PF07566">
    <property type="entry name" value="DUF1543"/>
    <property type="match status" value="1"/>
</dbReference>
<reference evidence="2 3" key="1">
    <citation type="submission" date="2020-08" db="EMBL/GenBank/DDBJ databases">
        <title>Genomic Encyclopedia of Type Strains, Phase IV (KMG-V): Genome sequencing to study the core and pangenomes of soil and plant-associated prokaryotes.</title>
        <authorList>
            <person name="Whitman W."/>
        </authorList>
    </citation>
    <scope>NUCLEOTIDE SEQUENCE [LARGE SCALE GENOMIC DNA]</scope>
    <source>
        <strain evidence="2 3">MP601</strain>
    </source>
</reference>
<dbReference type="Proteomes" id="UP000548326">
    <property type="component" value="Unassembled WGS sequence"/>
</dbReference>
<dbReference type="InterPro" id="IPR011440">
    <property type="entry name" value="DUF1543"/>
</dbReference>
<dbReference type="Gene3D" id="3.10.20.10">
    <property type="match status" value="2"/>
</dbReference>
<accession>A0A841JE77</accession>
<feature type="domain" description="DUF1543" evidence="1">
    <location>
        <begin position="18"/>
        <end position="69"/>
    </location>
</feature>
<organism evidence="2 3">
    <name type="scientific">Mucilaginibacter lappiensis</name>
    <dbReference type="NCBI Taxonomy" id="354630"/>
    <lineage>
        <taxon>Bacteria</taxon>
        <taxon>Pseudomonadati</taxon>
        <taxon>Bacteroidota</taxon>
        <taxon>Sphingobacteriia</taxon>
        <taxon>Sphingobacteriales</taxon>
        <taxon>Sphingobacteriaceae</taxon>
        <taxon>Mucilaginibacter</taxon>
    </lineage>
</organism>
<gene>
    <name evidence="2" type="ORF">HDF22_003585</name>
</gene>
<sequence>MSTMKLFMLMLGCTPPGRHTEQHDMFFGIGETVKDLIPQIQAFWPEAQERLHVDAWREVSLVNGYSVRVVEQPGNTDAELLRLFFINLGGYQEGLFDEPHFKVLTVQPNKSKAFAYAKDTTFYHRYHFPGAESHIDDKYGLDVDDLHEIADILPAGQKAQYALHISPGSDNAPEDQIHLGYFKLNKLP</sequence>
<comment type="caution">
    <text evidence="2">The sequence shown here is derived from an EMBL/GenBank/DDBJ whole genome shotgun (WGS) entry which is preliminary data.</text>
</comment>
<protein>
    <recommendedName>
        <fullName evidence="1">DUF1543 domain-containing protein</fullName>
    </recommendedName>
</protein>
<dbReference type="AlphaFoldDB" id="A0A841JE77"/>
<proteinExistence type="predicted"/>
<evidence type="ECO:0000313" key="3">
    <source>
        <dbReference type="Proteomes" id="UP000548326"/>
    </source>
</evidence>
<dbReference type="EMBL" id="JACHCA010000009">
    <property type="protein sequence ID" value="MBB6129459.1"/>
    <property type="molecule type" value="Genomic_DNA"/>
</dbReference>
<evidence type="ECO:0000259" key="1">
    <source>
        <dbReference type="Pfam" id="PF07566"/>
    </source>
</evidence>
<dbReference type="RefSeq" id="WP_183588548.1">
    <property type="nucleotide sequence ID" value="NZ_JACHCA010000009.1"/>
</dbReference>